<dbReference type="STRING" id="1400863.BN873_360072"/>
<dbReference type="SMART" id="SM00448">
    <property type="entry name" value="REC"/>
    <property type="match status" value="1"/>
</dbReference>
<dbReference type="Pfam" id="PF00072">
    <property type="entry name" value="Response_reg"/>
    <property type="match status" value="1"/>
</dbReference>
<dbReference type="InterPro" id="IPR052020">
    <property type="entry name" value="Cyclic_di-GMP/3'3'-cGAMP_PDE"/>
</dbReference>
<dbReference type="Gene3D" id="1.10.3210.10">
    <property type="entry name" value="Hypothetical protein af1432"/>
    <property type="match status" value="1"/>
</dbReference>
<reference evidence="4" key="2">
    <citation type="submission" date="2014-03" db="EMBL/GenBank/DDBJ databases">
        <title>Candidatus Competibacter-lineage genomes retrieved from metagenomes reveal functional metabolic diversity.</title>
        <authorList>
            <person name="McIlroy S.J."/>
            <person name="Albertsen M."/>
            <person name="Andresen E.K."/>
            <person name="Saunders A.M."/>
            <person name="Kristiansen R."/>
            <person name="Stokholm-Bjerregaard M."/>
            <person name="Nielsen K.L."/>
            <person name="Nielsen P.H."/>
        </authorList>
    </citation>
    <scope>NUCLEOTIDE SEQUENCE</scope>
    <source>
        <strain evidence="4">Run_A_D11</strain>
    </source>
</reference>
<keyword evidence="5" id="KW-1185">Reference proteome</keyword>
<feature type="domain" description="HD-GYP" evidence="3">
    <location>
        <begin position="155"/>
        <end position="366"/>
    </location>
</feature>
<accession>W6MDJ6</accession>
<name>W6MDJ6_9GAMM</name>
<dbReference type="SUPFAM" id="SSF52172">
    <property type="entry name" value="CheY-like"/>
    <property type="match status" value="1"/>
</dbReference>
<dbReference type="SUPFAM" id="SSF109604">
    <property type="entry name" value="HD-domain/PDEase-like"/>
    <property type="match status" value="1"/>
</dbReference>
<dbReference type="Proteomes" id="UP000035760">
    <property type="component" value="Unassembled WGS sequence"/>
</dbReference>
<dbReference type="InterPro" id="IPR037522">
    <property type="entry name" value="HD_GYP_dom"/>
</dbReference>
<dbReference type="PROSITE" id="PS50110">
    <property type="entry name" value="RESPONSE_REGULATORY"/>
    <property type="match status" value="1"/>
</dbReference>
<comment type="caution">
    <text evidence="4">The sequence shown here is derived from an EMBL/GenBank/DDBJ whole genome shotgun (WGS) entry which is preliminary data.</text>
</comment>
<evidence type="ECO:0000259" key="2">
    <source>
        <dbReference type="PROSITE" id="PS50110"/>
    </source>
</evidence>
<reference evidence="4" key="1">
    <citation type="submission" date="2013-07" db="EMBL/GenBank/DDBJ databases">
        <authorList>
            <person name="McIlroy S."/>
        </authorList>
    </citation>
    <scope>NUCLEOTIDE SEQUENCE [LARGE SCALE GENOMIC DNA]</scope>
    <source>
        <strain evidence="4">Run_A_D11</strain>
    </source>
</reference>
<dbReference type="InterPro" id="IPR003607">
    <property type="entry name" value="HD/PDEase_dom"/>
</dbReference>
<protein>
    <submittedName>
        <fullName evidence="4">Response regulator receiver:Metal-dependent phosphohydrolase, HD subdomain</fullName>
    </submittedName>
</protein>
<dbReference type="InterPro" id="IPR011006">
    <property type="entry name" value="CheY-like_superfamily"/>
</dbReference>
<keyword evidence="1" id="KW-0597">Phosphoprotein</keyword>
<dbReference type="PROSITE" id="PS51832">
    <property type="entry name" value="HD_GYP"/>
    <property type="match status" value="1"/>
</dbReference>
<dbReference type="GO" id="GO:0008081">
    <property type="term" value="F:phosphoric diester hydrolase activity"/>
    <property type="evidence" value="ECO:0007669"/>
    <property type="project" value="UniProtKB-ARBA"/>
</dbReference>
<dbReference type="GO" id="GO:0000160">
    <property type="term" value="P:phosphorelay signal transduction system"/>
    <property type="evidence" value="ECO:0007669"/>
    <property type="project" value="InterPro"/>
</dbReference>
<feature type="modified residue" description="4-aspartylphosphate" evidence="1">
    <location>
        <position position="61"/>
    </location>
</feature>
<proteinExistence type="predicted"/>
<dbReference type="EMBL" id="CBTJ020000043">
    <property type="protein sequence ID" value="CDI02978.1"/>
    <property type="molecule type" value="Genomic_DNA"/>
</dbReference>
<dbReference type="InterPro" id="IPR001789">
    <property type="entry name" value="Sig_transdc_resp-reg_receiver"/>
</dbReference>
<sequence>MTIESLAGERPMVLVVDDALDCLSLLGTVLKGLYRVKIANGGQKALDILASVDLLDLILLDIMMPGIDGYEICTRLKNDQRTRDIPIIFLTAKTDIEDEEKGLGLGAVDYITKPISPPIVMARVKAQLQIKAAADFLRDKNVYLEQIVDKRTQEVRAIQEVMLFGLASLAETRDNETGNHIRRTQYYIKALAEHLRCHPRFQSFISDYTIAMLFRSAPLHDIGKVGIPDGILLKPGRFVATEYKIMKAHTTLGRDAIENAEKKLGFKVDFLRFAKEIAYSHHEKWDGTGYPQKLAGEAIPISARLMAIADIYDAIVNRRIYKEPFSHDDAAEFIKANRGSHFDPDITDAFLAIQDEFKAIAERFADGT</sequence>
<evidence type="ECO:0000259" key="3">
    <source>
        <dbReference type="PROSITE" id="PS51832"/>
    </source>
</evidence>
<dbReference type="CDD" id="cd00077">
    <property type="entry name" value="HDc"/>
    <property type="match status" value="1"/>
</dbReference>
<dbReference type="SMART" id="SM00471">
    <property type="entry name" value="HDc"/>
    <property type="match status" value="1"/>
</dbReference>
<dbReference type="PANTHER" id="PTHR45228:SF5">
    <property type="entry name" value="CYCLIC DI-GMP PHOSPHODIESTERASE VC_1348-RELATED"/>
    <property type="match status" value="1"/>
</dbReference>
<dbReference type="Gene3D" id="3.40.50.2300">
    <property type="match status" value="1"/>
</dbReference>
<dbReference type="PANTHER" id="PTHR45228">
    <property type="entry name" value="CYCLIC DI-GMP PHOSPHODIESTERASE TM_0186-RELATED"/>
    <property type="match status" value="1"/>
</dbReference>
<feature type="domain" description="Response regulatory" evidence="2">
    <location>
        <begin position="12"/>
        <end position="128"/>
    </location>
</feature>
<dbReference type="RefSeq" id="WP_048673519.1">
    <property type="nucleotide sequence ID" value="NZ_CBTJ020000043.1"/>
</dbReference>
<dbReference type="AlphaFoldDB" id="W6MDJ6"/>
<evidence type="ECO:0000313" key="5">
    <source>
        <dbReference type="Proteomes" id="UP000035760"/>
    </source>
</evidence>
<organism evidence="4 5">
    <name type="scientific">Candidatus Competibacter denitrificans Run_A_D11</name>
    <dbReference type="NCBI Taxonomy" id="1400863"/>
    <lineage>
        <taxon>Bacteria</taxon>
        <taxon>Pseudomonadati</taxon>
        <taxon>Pseudomonadota</taxon>
        <taxon>Gammaproteobacteria</taxon>
        <taxon>Candidatus Competibacteraceae</taxon>
        <taxon>Candidatus Competibacter</taxon>
    </lineage>
</organism>
<evidence type="ECO:0000313" key="4">
    <source>
        <dbReference type="EMBL" id="CDI02978.1"/>
    </source>
</evidence>
<evidence type="ECO:0000256" key="1">
    <source>
        <dbReference type="PROSITE-ProRule" id="PRU00169"/>
    </source>
</evidence>
<dbReference type="OrthoDB" id="9802066at2"/>
<dbReference type="Pfam" id="PF13487">
    <property type="entry name" value="HD_5"/>
    <property type="match status" value="1"/>
</dbReference>
<gene>
    <name evidence="4" type="ORF">BN873_360072</name>
</gene>